<evidence type="ECO:0000256" key="1">
    <source>
        <dbReference type="SAM" id="Phobius"/>
    </source>
</evidence>
<keyword evidence="1" id="KW-0812">Transmembrane</keyword>
<accession>W2HQL8</accession>
<sequence>MTLVLDGNLRVFRVLPSGISSMISTLGSWSIAMIITREMPLEMIL</sequence>
<evidence type="ECO:0000313" key="2">
    <source>
        <dbReference type="EMBL" id="ETL24210.1"/>
    </source>
</evidence>
<reference evidence="2" key="1">
    <citation type="submission" date="2013-11" db="EMBL/GenBank/DDBJ databases">
        <title>The Genome Sequence of Phytophthora parasitica CJ05E6.</title>
        <authorList>
            <consortium name="The Broad Institute Genomics Platform"/>
            <person name="Russ C."/>
            <person name="Tyler B."/>
            <person name="Panabieres F."/>
            <person name="Shan W."/>
            <person name="Tripathy S."/>
            <person name="Grunwald N."/>
            <person name="Machado M."/>
            <person name="Johnson C.S."/>
            <person name="Arredondo F."/>
            <person name="Hong C."/>
            <person name="Coffey M."/>
            <person name="Young S.K."/>
            <person name="Zeng Q."/>
            <person name="Gargeya S."/>
            <person name="Fitzgerald M."/>
            <person name="Abouelleil A."/>
            <person name="Alvarado L."/>
            <person name="Chapman S.B."/>
            <person name="Gainer-Dewar J."/>
            <person name="Goldberg J."/>
            <person name="Griggs A."/>
            <person name="Gujja S."/>
            <person name="Hansen M."/>
            <person name="Howarth C."/>
            <person name="Imamovic A."/>
            <person name="Ireland A."/>
            <person name="Larimer J."/>
            <person name="McCowan C."/>
            <person name="Murphy C."/>
            <person name="Pearson M."/>
            <person name="Poon T.W."/>
            <person name="Priest M."/>
            <person name="Roberts A."/>
            <person name="Saif S."/>
            <person name="Shea T."/>
            <person name="Sykes S."/>
            <person name="Wortman J."/>
            <person name="Nusbaum C."/>
            <person name="Birren B."/>
        </authorList>
    </citation>
    <scope>NUCLEOTIDE SEQUENCE [LARGE SCALE GENOMIC DNA]</scope>
    <source>
        <strain evidence="2">CJ05E6</strain>
    </source>
</reference>
<keyword evidence="1" id="KW-0472">Membrane</keyword>
<feature type="transmembrane region" description="Helical" evidence="1">
    <location>
        <begin position="12"/>
        <end position="35"/>
    </location>
</feature>
<organism evidence="2">
    <name type="scientific">Phytophthora nicotianae</name>
    <name type="common">Potato buckeye rot agent</name>
    <name type="synonym">Phytophthora parasitica</name>
    <dbReference type="NCBI Taxonomy" id="4792"/>
    <lineage>
        <taxon>Eukaryota</taxon>
        <taxon>Sar</taxon>
        <taxon>Stramenopiles</taxon>
        <taxon>Oomycota</taxon>
        <taxon>Peronosporomycetes</taxon>
        <taxon>Peronosporales</taxon>
        <taxon>Peronosporaceae</taxon>
        <taxon>Phytophthora</taxon>
    </lineage>
</organism>
<gene>
    <name evidence="2" type="ORF">L916_21776</name>
</gene>
<dbReference type="AlphaFoldDB" id="W2HQL8"/>
<proteinExistence type="predicted"/>
<name>W2HQL8_PHYNI</name>
<protein>
    <submittedName>
        <fullName evidence="2">Uncharacterized protein</fullName>
    </submittedName>
</protein>
<keyword evidence="1" id="KW-1133">Transmembrane helix</keyword>
<dbReference type="EMBL" id="KI676997">
    <property type="protein sequence ID" value="ETL24210.1"/>
    <property type="molecule type" value="Genomic_DNA"/>
</dbReference>
<dbReference type="Proteomes" id="UP000053864">
    <property type="component" value="Unassembled WGS sequence"/>
</dbReference>